<dbReference type="SMART" id="SM00233">
    <property type="entry name" value="PH"/>
    <property type="match status" value="1"/>
</dbReference>
<keyword evidence="7" id="KW-0808">Transferase</keyword>
<dbReference type="FunFam" id="2.30.29.30:FF:000303">
    <property type="entry name" value="Sterol 3-beta-glucosyltransferase"/>
    <property type="match status" value="1"/>
</dbReference>
<evidence type="ECO:0000256" key="13">
    <source>
        <dbReference type="SAM" id="MobiDB-lite"/>
    </source>
</evidence>
<dbReference type="SUPFAM" id="SSF53756">
    <property type="entry name" value="UDP-Glycosyltransferase/glycogen phosphorylase"/>
    <property type="match status" value="1"/>
</dbReference>
<feature type="region of interest" description="Disordered" evidence="13">
    <location>
        <begin position="454"/>
        <end position="501"/>
    </location>
</feature>
<dbReference type="Proteomes" id="UP001310890">
    <property type="component" value="Unassembled WGS sequence"/>
</dbReference>
<feature type="region of interest" description="Disordered" evidence="13">
    <location>
        <begin position="198"/>
        <end position="218"/>
    </location>
</feature>
<dbReference type="CDD" id="cd03784">
    <property type="entry name" value="GT1_Gtf-like"/>
    <property type="match status" value="1"/>
</dbReference>
<feature type="region of interest" description="Disordered" evidence="13">
    <location>
        <begin position="79"/>
        <end position="136"/>
    </location>
</feature>
<protein>
    <recommendedName>
        <fullName evidence="4">sterol 3beta-glucosyltransferase</fullName>
        <ecNumber evidence="4">2.4.1.173</ecNumber>
    </recommendedName>
    <alternativeName>
        <fullName evidence="10">Autophagy-related protein 26</fullName>
    </alternativeName>
</protein>
<comment type="catalytic activity">
    <reaction evidence="11">
        <text>ergosterol + UDP-alpha-D-glucose = ergosteryl 3-beta-D-glucoside + UDP + H(+)</text>
        <dbReference type="Rhea" id="RHEA:61836"/>
        <dbReference type="ChEBI" id="CHEBI:15378"/>
        <dbReference type="ChEBI" id="CHEBI:16933"/>
        <dbReference type="ChEBI" id="CHEBI:52973"/>
        <dbReference type="ChEBI" id="CHEBI:58223"/>
        <dbReference type="ChEBI" id="CHEBI:58885"/>
    </reaction>
    <physiologicalReaction direction="left-to-right" evidence="11">
        <dbReference type="Rhea" id="RHEA:61837"/>
    </physiologicalReaction>
</comment>
<proteinExistence type="inferred from homology"/>
<evidence type="ECO:0000313" key="15">
    <source>
        <dbReference type="EMBL" id="KAK5115722.1"/>
    </source>
</evidence>
<reference evidence="15" key="1">
    <citation type="submission" date="2023-08" db="EMBL/GenBank/DDBJ databases">
        <title>Black Yeasts Isolated from many extreme environments.</title>
        <authorList>
            <person name="Coleine C."/>
            <person name="Stajich J.E."/>
            <person name="Selbmann L."/>
        </authorList>
    </citation>
    <scope>NUCLEOTIDE SEQUENCE</scope>
    <source>
        <strain evidence="15">CCFEE 5401</strain>
    </source>
</reference>
<organism evidence="15 16">
    <name type="scientific">Meristemomyces frigidus</name>
    <dbReference type="NCBI Taxonomy" id="1508187"/>
    <lineage>
        <taxon>Eukaryota</taxon>
        <taxon>Fungi</taxon>
        <taxon>Dikarya</taxon>
        <taxon>Ascomycota</taxon>
        <taxon>Pezizomycotina</taxon>
        <taxon>Dothideomycetes</taxon>
        <taxon>Dothideomycetidae</taxon>
        <taxon>Mycosphaerellales</taxon>
        <taxon>Teratosphaeriaceae</taxon>
        <taxon>Meristemomyces</taxon>
    </lineage>
</organism>
<dbReference type="GO" id="GO:0006914">
    <property type="term" value="P:autophagy"/>
    <property type="evidence" value="ECO:0007669"/>
    <property type="project" value="UniProtKB-KW"/>
</dbReference>
<comment type="subcellular location">
    <subcellularLocation>
        <location evidence="2">Cytoplasm</location>
    </subcellularLocation>
    <subcellularLocation>
        <location evidence="1">Membrane</location>
        <topology evidence="1">Peripheral membrane protein</topology>
    </subcellularLocation>
</comment>
<feature type="domain" description="PH" evidence="14">
    <location>
        <begin position="275"/>
        <end position="376"/>
    </location>
</feature>
<evidence type="ECO:0000256" key="12">
    <source>
        <dbReference type="ARBA" id="ARBA00049453"/>
    </source>
</evidence>
<dbReference type="InterPro" id="IPR011993">
    <property type="entry name" value="PH-like_dom_sf"/>
</dbReference>
<keyword evidence="8" id="KW-0072">Autophagy</keyword>
<dbReference type="EC" id="2.4.1.173" evidence="4"/>
<dbReference type="Pfam" id="PF03033">
    <property type="entry name" value="Glyco_transf_28"/>
    <property type="match status" value="1"/>
</dbReference>
<dbReference type="GO" id="GO:0005975">
    <property type="term" value="P:carbohydrate metabolic process"/>
    <property type="evidence" value="ECO:0007669"/>
    <property type="project" value="InterPro"/>
</dbReference>
<evidence type="ECO:0000256" key="8">
    <source>
        <dbReference type="ARBA" id="ARBA00023006"/>
    </source>
</evidence>
<evidence type="ECO:0000256" key="11">
    <source>
        <dbReference type="ARBA" id="ARBA00047886"/>
    </source>
</evidence>
<evidence type="ECO:0000256" key="7">
    <source>
        <dbReference type="ARBA" id="ARBA00022679"/>
    </source>
</evidence>
<dbReference type="InterPro" id="IPR048066">
    <property type="entry name" value="ATG26_PH_GRAM1"/>
</dbReference>
<name>A0AAN7YIH1_9PEZI</name>
<dbReference type="GO" id="GO:0005737">
    <property type="term" value="C:cytoplasm"/>
    <property type="evidence" value="ECO:0007669"/>
    <property type="project" value="UniProtKB-SubCell"/>
</dbReference>
<feature type="region of interest" description="Disordered" evidence="13">
    <location>
        <begin position="1"/>
        <end position="52"/>
    </location>
</feature>
<evidence type="ECO:0000256" key="1">
    <source>
        <dbReference type="ARBA" id="ARBA00004170"/>
    </source>
</evidence>
<feature type="compositionally biased region" description="Polar residues" evidence="13">
    <location>
        <begin position="1318"/>
        <end position="1327"/>
    </location>
</feature>
<keyword evidence="6" id="KW-0328">Glycosyltransferase</keyword>
<dbReference type="FunFam" id="3.40.50.2000:FF:000009">
    <property type="entry name" value="Sterol 3-beta-glucosyltransferase UGT80A2"/>
    <property type="match status" value="1"/>
</dbReference>
<dbReference type="PANTHER" id="PTHR48050:SF25">
    <property type="entry name" value="STEROL 3-BETA-GLUCOSYLTRANSFERASE"/>
    <property type="match status" value="1"/>
</dbReference>
<feature type="compositionally biased region" description="Polar residues" evidence="13">
    <location>
        <begin position="198"/>
        <end position="209"/>
    </location>
</feature>
<dbReference type="InterPro" id="IPR004182">
    <property type="entry name" value="GRAM"/>
</dbReference>
<dbReference type="EMBL" id="JAVRRL010000011">
    <property type="protein sequence ID" value="KAK5115722.1"/>
    <property type="molecule type" value="Genomic_DNA"/>
</dbReference>
<dbReference type="InterPro" id="IPR010610">
    <property type="entry name" value="EryCIII-like_C"/>
</dbReference>
<dbReference type="PROSITE" id="PS50003">
    <property type="entry name" value="PH_DOMAIN"/>
    <property type="match status" value="1"/>
</dbReference>
<dbReference type="GO" id="GO:0016125">
    <property type="term" value="P:sterol metabolic process"/>
    <property type="evidence" value="ECO:0007669"/>
    <property type="project" value="TreeGrafter"/>
</dbReference>
<feature type="compositionally biased region" description="Polar residues" evidence="13">
    <location>
        <begin position="1"/>
        <end position="10"/>
    </location>
</feature>
<comment type="catalytic activity">
    <reaction evidence="12">
        <text>a sterol + UDP-alpha-D-glucose = a sterol 3-beta-D-glucoside + UDP + H(+)</text>
        <dbReference type="Rhea" id="RHEA:22724"/>
        <dbReference type="ChEBI" id="CHEBI:15378"/>
        <dbReference type="ChEBI" id="CHEBI:15889"/>
        <dbReference type="ChEBI" id="CHEBI:37424"/>
        <dbReference type="ChEBI" id="CHEBI:58223"/>
        <dbReference type="ChEBI" id="CHEBI:58885"/>
        <dbReference type="EC" id="2.4.1.173"/>
    </reaction>
    <physiologicalReaction direction="left-to-right" evidence="12">
        <dbReference type="Rhea" id="RHEA:22725"/>
    </physiologicalReaction>
</comment>
<evidence type="ECO:0000259" key="14">
    <source>
        <dbReference type="PROSITE" id="PS50003"/>
    </source>
</evidence>
<evidence type="ECO:0000256" key="9">
    <source>
        <dbReference type="ARBA" id="ARBA00023136"/>
    </source>
</evidence>
<evidence type="ECO:0000256" key="6">
    <source>
        <dbReference type="ARBA" id="ARBA00022676"/>
    </source>
</evidence>
<keyword evidence="5" id="KW-0963">Cytoplasm</keyword>
<dbReference type="SMART" id="SM00568">
    <property type="entry name" value="GRAM"/>
    <property type="match status" value="2"/>
</dbReference>
<dbReference type="InterPro" id="IPR004276">
    <property type="entry name" value="GlycoTrans_28_N"/>
</dbReference>
<sequence>MPDTSQSTPSLRAKASPGIGRHRQNKMAIPDRFRGEDDEEDVTGTDRNKPDYMHKSVYGLIGAHFPSFGLDRLPGLFEADGGSDSEGQTDSEGRATKVEAPFTATQSTSARTSLEEHRPQPAQPTKQRLVGAASNKRAVVKTVRHRTGSDDEEPMIESQILPSKEPAERNERSATITSDDNSEALFLDRKLQAKARTGTHTLSASPMHQPDTDNATKAKTDPAVTVANIFQLDSHEEVIREYDCWYLMNVLLPGYMYITSKHLCFFSYLQRKGDKVLKSGHLGKQGKHNPRFRRYWFTLKGDVLTYYVDATKPYYPNGSIDLRYAESAELMLEKGQEKKEETRLFTITNNVRTHYFKADSATSAQEWVKAVQRVIFRQRNDSDSLKITLSLDNIVDVAPSPMLGLATTIRVRSIDRRQSMAVDEYFFTFNGHNGDALSTLLEMTKDNEALAFAPDQKELKRSQGIAKSPLKRVAPARTRSRESLARSDHSESDQAPSSPELGEVDIMSASQMLTGDDAFGAPTLRGPQKSESGGKLKEAEAEADFVRFSDLSTAGRGITGASLALRERTLQAEMRVNRTPKAPAQPPTRPSNATLQASAQPKLVTLATPLQYAYGLANQVSNTTTRGLSYLGSSPKEYYSRFSDALAGGKRHYSEAEGLSVEDSIDDPESHLDTSEHERRFREHFGLADSEKLVAVFYCSLHRVLPLYGKVYIGTRSFCFRSLLYGTRTKLVVPFKDILNVEKEKGYRWGYPGMVVVIRGHEEIFFDFKSNGLRDDCVVTVLRTLDDAQSEDELTALTGDEKMDADAAAAEHALLMDARGGRYGTAGTESLVFDDPSVSVMDFKPKKGMRITCLTIGSRGDVQPYIALCKGLLAEGMKPRLATHLEFKEWVEKHGIEFVPVGGDPAELMKMCVDNGMFTPSFIWKASTQFRGWLNELMNSAYDACKGSDLLIESPSAMCGIHIAEALGIPYFRAFTMPWTRTRAYPHAFAVPGTKYGGQWNQNSYAVFDTVFWAVTSGQINKWRTKKLGLPPTSLGKMQPNKVPFLYNFSPSVVIPPLDFSDWVRITGYWFLDEGQNWKPPADLQAFIDKARKEEQKLVYIGFGSVTVNDSRELTRQVVDAVRKANVRCILSKGWSDRFDKDPSAPDVMLPDSVFLIRSAPHDWLFKQIDAAVHHGGAGTTGASLRAGVPTIIKPFFGDQFFFATRVEDLGVGLHLKKVTVNALGRALWVATHDERMRRKARRLGEKIRREDGVGTAIKAIYRDLEYARSLIKRHGLQTGFTTQDDAEEIESWTFIETESDVEVSTPGLEGSGMVGPFQQQQHQQRSWGLPSVAKGKVAGQGSLVRETGR</sequence>
<keyword evidence="9" id="KW-0472">Membrane</keyword>
<dbReference type="InterPro" id="IPR048065">
    <property type="entry name" value="ATG26_PH_GRAM2"/>
</dbReference>
<evidence type="ECO:0000313" key="16">
    <source>
        <dbReference type="Proteomes" id="UP001310890"/>
    </source>
</evidence>
<dbReference type="Pfam" id="PF02893">
    <property type="entry name" value="GRAM"/>
    <property type="match status" value="2"/>
</dbReference>
<evidence type="ECO:0000256" key="2">
    <source>
        <dbReference type="ARBA" id="ARBA00004496"/>
    </source>
</evidence>
<gene>
    <name evidence="15" type="ORF">LTR62_000811</name>
</gene>
<evidence type="ECO:0000256" key="5">
    <source>
        <dbReference type="ARBA" id="ARBA00022490"/>
    </source>
</evidence>
<evidence type="ECO:0000256" key="10">
    <source>
        <dbReference type="ARBA" id="ARBA00029843"/>
    </source>
</evidence>
<feature type="region of interest" description="Disordered" evidence="13">
    <location>
        <begin position="1306"/>
        <end position="1350"/>
    </location>
</feature>
<dbReference type="PANTHER" id="PTHR48050">
    <property type="entry name" value="STEROL 3-BETA-GLUCOSYLTRANSFERASE"/>
    <property type="match status" value="1"/>
</dbReference>
<feature type="compositionally biased region" description="Polar residues" evidence="13">
    <location>
        <begin position="103"/>
        <end position="112"/>
    </location>
</feature>
<dbReference type="InterPro" id="IPR050426">
    <property type="entry name" value="Glycosyltransferase_28"/>
</dbReference>
<dbReference type="Pfam" id="PF00169">
    <property type="entry name" value="PH"/>
    <property type="match status" value="1"/>
</dbReference>
<dbReference type="Pfam" id="PF06722">
    <property type="entry name" value="EryCIII-like_C"/>
    <property type="match status" value="1"/>
</dbReference>
<feature type="compositionally biased region" description="Basic and acidic residues" evidence="13">
    <location>
        <begin position="479"/>
        <end position="492"/>
    </location>
</feature>
<dbReference type="Gene3D" id="3.40.50.2000">
    <property type="entry name" value="Glycogen Phosphorylase B"/>
    <property type="match status" value="2"/>
</dbReference>
<feature type="region of interest" description="Disordered" evidence="13">
    <location>
        <begin position="516"/>
        <end position="538"/>
    </location>
</feature>
<dbReference type="CDD" id="cd13216">
    <property type="entry name" value="PH-GRAM2_AGT26"/>
    <property type="match status" value="1"/>
</dbReference>
<dbReference type="GO" id="GO:0016020">
    <property type="term" value="C:membrane"/>
    <property type="evidence" value="ECO:0007669"/>
    <property type="project" value="UniProtKB-SubCell"/>
</dbReference>
<dbReference type="SUPFAM" id="SSF50729">
    <property type="entry name" value="PH domain-like"/>
    <property type="match status" value="1"/>
</dbReference>
<dbReference type="InterPro" id="IPR002213">
    <property type="entry name" value="UDP_glucos_trans"/>
</dbReference>
<dbReference type="InterPro" id="IPR001849">
    <property type="entry name" value="PH_domain"/>
</dbReference>
<comment type="caution">
    <text evidence="15">The sequence shown here is derived from an EMBL/GenBank/DDBJ whole genome shotgun (WGS) entry which is preliminary data.</text>
</comment>
<dbReference type="FunFam" id="3.40.50.2000:FF:000029">
    <property type="entry name" value="Sterol 3-beta-glucosyltransferase"/>
    <property type="match status" value="1"/>
</dbReference>
<comment type="similarity">
    <text evidence="3">Belongs to the glycosyltransferase 28 family.</text>
</comment>
<evidence type="ECO:0000256" key="3">
    <source>
        <dbReference type="ARBA" id="ARBA00006962"/>
    </source>
</evidence>
<dbReference type="CDD" id="cd13215">
    <property type="entry name" value="PH-GRAM1_AGT26"/>
    <property type="match status" value="1"/>
</dbReference>
<evidence type="ECO:0000256" key="4">
    <source>
        <dbReference type="ARBA" id="ARBA00012650"/>
    </source>
</evidence>
<accession>A0AAN7YIH1</accession>
<dbReference type="Gene3D" id="2.30.29.30">
    <property type="entry name" value="Pleckstrin-homology domain (PH domain)/Phosphotyrosine-binding domain (PTB)"/>
    <property type="match status" value="3"/>
</dbReference>
<feature type="region of interest" description="Disordered" evidence="13">
    <location>
        <begin position="576"/>
        <end position="596"/>
    </location>
</feature>
<dbReference type="GO" id="GO:0016906">
    <property type="term" value="F:sterol 3-beta-glucosyltransferase activity"/>
    <property type="evidence" value="ECO:0007669"/>
    <property type="project" value="UniProtKB-EC"/>
</dbReference>